<keyword evidence="2" id="KW-1185">Reference proteome</keyword>
<gene>
    <name evidence="1" type="ORF">GCM10007971_20280</name>
</gene>
<name>A0A917XZC7_9BACI</name>
<comment type="caution">
    <text evidence="1">The sequence shown here is derived from an EMBL/GenBank/DDBJ whole genome shotgun (WGS) entry which is preliminary data.</text>
</comment>
<accession>A0A917XZC7</accession>
<evidence type="ECO:0000313" key="2">
    <source>
        <dbReference type="Proteomes" id="UP000624041"/>
    </source>
</evidence>
<sequence>MATPVLARSVRQWLAERPRKAKSIGTTNLGKKILILKKGQIPFELEFDLFIICLKLL</sequence>
<dbReference type="EMBL" id="BMOS01000012">
    <property type="protein sequence ID" value="GGN58341.1"/>
    <property type="molecule type" value="Genomic_DNA"/>
</dbReference>
<reference evidence="1" key="2">
    <citation type="submission" date="2020-09" db="EMBL/GenBank/DDBJ databases">
        <authorList>
            <person name="Sun Q."/>
            <person name="Ohkuma M."/>
        </authorList>
    </citation>
    <scope>NUCLEOTIDE SEQUENCE</scope>
    <source>
        <strain evidence="1">JCM 17251</strain>
    </source>
</reference>
<dbReference type="Proteomes" id="UP000624041">
    <property type="component" value="Unassembled WGS sequence"/>
</dbReference>
<evidence type="ECO:0000313" key="1">
    <source>
        <dbReference type="EMBL" id="GGN58341.1"/>
    </source>
</evidence>
<organism evidence="1 2">
    <name type="scientific">Oceanobacillus indicireducens</name>
    <dbReference type="NCBI Taxonomy" id="1004261"/>
    <lineage>
        <taxon>Bacteria</taxon>
        <taxon>Bacillati</taxon>
        <taxon>Bacillota</taxon>
        <taxon>Bacilli</taxon>
        <taxon>Bacillales</taxon>
        <taxon>Bacillaceae</taxon>
        <taxon>Oceanobacillus</taxon>
    </lineage>
</organism>
<proteinExistence type="predicted"/>
<dbReference type="AlphaFoldDB" id="A0A917XZC7"/>
<protein>
    <submittedName>
        <fullName evidence="1">Uncharacterized protein</fullName>
    </submittedName>
</protein>
<reference evidence="1" key="1">
    <citation type="journal article" date="2014" name="Int. J. Syst. Evol. Microbiol.">
        <title>Complete genome sequence of Corynebacterium casei LMG S-19264T (=DSM 44701T), isolated from a smear-ripened cheese.</title>
        <authorList>
            <consortium name="US DOE Joint Genome Institute (JGI-PGF)"/>
            <person name="Walter F."/>
            <person name="Albersmeier A."/>
            <person name="Kalinowski J."/>
            <person name="Ruckert C."/>
        </authorList>
    </citation>
    <scope>NUCLEOTIDE SEQUENCE</scope>
    <source>
        <strain evidence="1">JCM 17251</strain>
    </source>
</reference>